<dbReference type="InterPro" id="IPR007197">
    <property type="entry name" value="rSAM"/>
</dbReference>
<dbReference type="SFLD" id="SFLDG01082">
    <property type="entry name" value="B12-binding_domain_containing"/>
    <property type="match status" value="1"/>
</dbReference>
<dbReference type="GO" id="GO:0046872">
    <property type="term" value="F:metal ion binding"/>
    <property type="evidence" value="ECO:0007669"/>
    <property type="project" value="UniProtKB-KW"/>
</dbReference>
<dbReference type="Gene3D" id="3.40.50.280">
    <property type="entry name" value="Cobalamin-binding domain"/>
    <property type="match status" value="1"/>
</dbReference>
<dbReference type="PROSITE" id="PS51918">
    <property type="entry name" value="RADICAL_SAM"/>
    <property type="match status" value="1"/>
</dbReference>
<dbReference type="SMART" id="SM00729">
    <property type="entry name" value="Elp3"/>
    <property type="match status" value="1"/>
</dbReference>
<dbReference type="GO" id="GO:0051539">
    <property type="term" value="F:4 iron, 4 sulfur cluster binding"/>
    <property type="evidence" value="ECO:0007669"/>
    <property type="project" value="UniProtKB-KW"/>
</dbReference>
<dbReference type="InterPro" id="IPR006638">
    <property type="entry name" value="Elp3/MiaA/NifB-like_rSAM"/>
</dbReference>
<accession>A0A941CN90</accession>
<name>A0A941CN90_9CLOT</name>
<dbReference type="CDD" id="cd02068">
    <property type="entry name" value="radical_SAM_B12_BD"/>
    <property type="match status" value="1"/>
</dbReference>
<dbReference type="InterPro" id="IPR051198">
    <property type="entry name" value="BchE-like"/>
</dbReference>
<dbReference type="Gene3D" id="3.80.30.20">
    <property type="entry name" value="tm_1862 like domain"/>
    <property type="match status" value="1"/>
</dbReference>
<dbReference type="PANTHER" id="PTHR43409">
    <property type="entry name" value="ANAEROBIC MAGNESIUM-PROTOPORPHYRIN IX MONOMETHYL ESTER CYCLASE-RELATED"/>
    <property type="match status" value="1"/>
</dbReference>
<organism evidence="8 9">
    <name type="scientific">Proteiniclasticum sediminis</name>
    <dbReference type="NCBI Taxonomy" id="2804028"/>
    <lineage>
        <taxon>Bacteria</taxon>
        <taxon>Bacillati</taxon>
        <taxon>Bacillota</taxon>
        <taxon>Clostridia</taxon>
        <taxon>Eubacteriales</taxon>
        <taxon>Clostridiaceae</taxon>
        <taxon>Proteiniclasticum</taxon>
    </lineage>
</organism>
<dbReference type="InterPro" id="IPR006158">
    <property type="entry name" value="Cobalamin-bd"/>
</dbReference>
<keyword evidence="5" id="KW-0411">Iron-sulfur</keyword>
<dbReference type="GO" id="GO:0003824">
    <property type="term" value="F:catalytic activity"/>
    <property type="evidence" value="ECO:0007669"/>
    <property type="project" value="InterPro"/>
</dbReference>
<evidence type="ECO:0000256" key="2">
    <source>
        <dbReference type="ARBA" id="ARBA00022691"/>
    </source>
</evidence>
<evidence type="ECO:0000256" key="5">
    <source>
        <dbReference type="ARBA" id="ARBA00023014"/>
    </source>
</evidence>
<evidence type="ECO:0000256" key="3">
    <source>
        <dbReference type="ARBA" id="ARBA00022723"/>
    </source>
</evidence>
<dbReference type="EMBL" id="JAGSCS010000005">
    <property type="protein sequence ID" value="MBR0575821.1"/>
    <property type="molecule type" value="Genomic_DNA"/>
</dbReference>
<keyword evidence="4" id="KW-0408">Iron</keyword>
<evidence type="ECO:0000313" key="8">
    <source>
        <dbReference type="EMBL" id="MBR0575821.1"/>
    </source>
</evidence>
<dbReference type="PANTHER" id="PTHR43409:SF16">
    <property type="entry name" value="SLR0320 PROTEIN"/>
    <property type="match status" value="1"/>
</dbReference>
<dbReference type="Pfam" id="PF04055">
    <property type="entry name" value="Radical_SAM"/>
    <property type="match status" value="1"/>
</dbReference>
<evidence type="ECO:0000259" key="7">
    <source>
        <dbReference type="PROSITE" id="PS51918"/>
    </source>
</evidence>
<dbReference type="AlphaFoldDB" id="A0A941CN90"/>
<dbReference type="SUPFAM" id="SSF102114">
    <property type="entry name" value="Radical SAM enzymes"/>
    <property type="match status" value="1"/>
</dbReference>
<comment type="caution">
    <text evidence="8">The sequence shown here is derived from an EMBL/GenBank/DDBJ whole genome shotgun (WGS) entry which is preliminary data.</text>
</comment>
<dbReference type="InterPro" id="IPR036724">
    <property type="entry name" value="Cobalamin-bd_sf"/>
</dbReference>
<reference evidence="8" key="1">
    <citation type="submission" date="2021-04" db="EMBL/GenBank/DDBJ databases">
        <title>Proteiniclasticum sedimins sp. nov., an obligate anaerobic bacterium isolated from anaerobic sludge.</title>
        <authorList>
            <person name="Liu J."/>
        </authorList>
    </citation>
    <scope>NUCLEOTIDE SEQUENCE</scope>
    <source>
        <strain evidence="8">BAD-10</strain>
    </source>
</reference>
<dbReference type="Pfam" id="PF02310">
    <property type="entry name" value="B12-binding"/>
    <property type="match status" value="1"/>
</dbReference>
<evidence type="ECO:0000313" key="9">
    <source>
        <dbReference type="Proteomes" id="UP000675379"/>
    </source>
</evidence>
<evidence type="ECO:0000256" key="4">
    <source>
        <dbReference type="ARBA" id="ARBA00023004"/>
    </source>
</evidence>
<keyword evidence="3" id="KW-0479">Metal-binding</keyword>
<evidence type="ECO:0000256" key="1">
    <source>
        <dbReference type="ARBA" id="ARBA00001966"/>
    </source>
</evidence>
<dbReference type="Pfam" id="PF13311">
    <property type="entry name" value="DUF4080"/>
    <property type="match status" value="1"/>
</dbReference>
<dbReference type="RefSeq" id="WP_211800459.1">
    <property type="nucleotide sequence ID" value="NZ_JAGSCS010000005.1"/>
</dbReference>
<dbReference type="InterPro" id="IPR058240">
    <property type="entry name" value="rSAM_sf"/>
</dbReference>
<feature type="domain" description="B12-binding" evidence="6">
    <location>
        <begin position="1"/>
        <end position="133"/>
    </location>
</feature>
<dbReference type="PROSITE" id="PS51332">
    <property type="entry name" value="B12_BINDING"/>
    <property type="match status" value="1"/>
</dbReference>
<dbReference type="Proteomes" id="UP000675379">
    <property type="component" value="Unassembled WGS sequence"/>
</dbReference>
<dbReference type="InterPro" id="IPR023404">
    <property type="entry name" value="rSAM_horseshoe"/>
</dbReference>
<dbReference type="GO" id="GO:0031419">
    <property type="term" value="F:cobalamin binding"/>
    <property type="evidence" value="ECO:0007669"/>
    <property type="project" value="InterPro"/>
</dbReference>
<dbReference type="SFLD" id="SFLDS00029">
    <property type="entry name" value="Radical_SAM"/>
    <property type="match status" value="1"/>
</dbReference>
<protein>
    <submittedName>
        <fullName evidence="8">DUF4080 domain-containing protein</fullName>
    </submittedName>
</protein>
<keyword evidence="2" id="KW-0949">S-adenosyl-L-methionine</keyword>
<keyword evidence="9" id="KW-1185">Reference proteome</keyword>
<proteinExistence type="predicted"/>
<dbReference type="SFLD" id="SFLDG01123">
    <property type="entry name" value="methyltransferase_(Class_B)"/>
    <property type="match status" value="1"/>
</dbReference>
<dbReference type="SUPFAM" id="SSF52242">
    <property type="entry name" value="Cobalamin (vitamin B12)-binding domain"/>
    <property type="match status" value="1"/>
</dbReference>
<comment type="cofactor">
    <cofactor evidence="1">
        <name>[4Fe-4S] cluster</name>
        <dbReference type="ChEBI" id="CHEBI:49883"/>
    </cofactor>
</comment>
<gene>
    <name evidence="8" type="ORF">KCG48_05630</name>
</gene>
<dbReference type="GO" id="GO:0005829">
    <property type="term" value="C:cytosol"/>
    <property type="evidence" value="ECO:0007669"/>
    <property type="project" value="TreeGrafter"/>
</dbReference>
<feature type="domain" description="Radical SAM core" evidence="7">
    <location>
        <begin position="169"/>
        <end position="391"/>
    </location>
</feature>
<dbReference type="InterPro" id="IPR025288">
    <property type="entry name" value="DUF4080"/>
</dbReference>
<evidence type="ECO:0000259" key="6">
    <source>
        <dbReference type="PROSITE" id="PS51332"/>
    </source>
</evidence>
<dbReference type="InterPro" id="IPR034466">
    <property type="entry name" value="Methyltransferase_Class_B"/>
</dbReference>
<dbReference type="CDD" id="cd01335">
    <property type="entry name" value="Radical_SAM"/>
    <property type="match status" value="1"/>
</dbReference>
<sequence length="551" mass="62682">MKILLTALNSKYIHTNIALRYLENMPLPEGIECLREEFTVNEDLSWVLEKIIERRPKVVAFSVYIWNFSRVKTLITLLKALDGEMKILLGGPEATYGGEDLLLELQADYLIRGEGEKTFQEFCQAMLGLIDMSSVRGLSYREGDKVYHNPSREKMDLLEVPYPYGVEENLVGKIAYMEASRGCPYRCSYCLSSAERDLRFLPLPEILQRVEKLLRTGTRVVKFIDRTFNIHPEAVALWRHLIALDTEVTFHFELSPTLLTAEQLEVLAMAPPGRIQLEVGIQSTTPKVLENIRRPMAFSLIRERLQSLNRLKAIHTHMDLIAGLPGDTLEDFRQSFNDVYALKPDMLQLGFLKVIPGTPLAKDAQRLGIFHSPEPPYEVLKTPGMNYEDLRLLHHGEAVLDKYSNSGNFAAAMSYILQEDEDPFAFFMALGQAFKENGHLDRAPGTQEYYRILLEFALDYRGGKGHPLDPLVLQECLKYDWLKTSRKSFVPDFLPRHPLPKGGGKKGAVERFIVDVPVFLETGKVHFRDTFLIYDPNLGQFIPGLLSGTQG</sequence>